<keyword evidence="1" id="KW-1133">Transmembrane helix</keyword>
<proteinExistence type="predicted"/>
<evidence type="ECO:0008006" key="4">
    <source>
        <dbReference type="Google" id="ProtNLM"/>
    </source>
</evidence>
<evidence type="ECO:0000313" key="3">
    <source>
        <dbReference type="Proteomes" id="UP001501586"/>
    </source>
</evidence>
<dbReference type="Proteomes" id="UP001501586">
    <property type="component" value="Unassembled WGS sequence"/>
</dbReference>
<accession>A0ABP8EK11</accession>
<keyword evidence="3" id="KW-1185">Reference proteome</keyword>
<gene>
    <name evidence="2" type="ORF">GCM10022261_18370</name>
</gene>
<protein>
    <recommendedName>
        <fullName evidence="4">Glutaredoxin</fullName>
    </recommendedName>
</protein>
<name>A0ABP8EK11_9MICO</name>
<evidence type="ECO:0000256" key="1">
    <source>
        <dbReference type="SAM" id="Phobius"/>
    </source>
</evidence>
<comment type="caution">
    <text evidence="2">The sequence shown here is derived from an EMBL/GenBank/DDBJ whole genome shotgun (WGS) entry which is preliminary data.</text>
</comment>
<evidence type="ECO:0000313" key="2">
    <source>
        <dbReference type="EMBL" id="GAA4284306.1"/>
    </source>
</evidence>
<dbReference type="RefSeq" id="WP_236866026.1">
    <property type="nucleotide sequence ID" value="NZ_BAABAZ010000006.1"/>
</dbReference>
<keyword evidence="1" id="KW-0812">Transmembrane</keyword>
<dbReference type="EMBL" id="BAABAZ010000006">
    <property type="protein sequence ID" value="GAA4284306.1"/>
    <property type="molecule type" value="Genomic_DNA"/>
</dbReference>
<keyword evidence="1" id="KW-0472">Membrane</keyword>
<feature type="transmembrane region" description="Helical" evidence="1">
    <location>
        <begin position="29"/>
        <end position="49"/>
    </location>
</feature>
<reference evidence="3" key="1">
    <citation type="journal article" date="2019" name="Int. J. Syst. Evol. Microbiol.">
        <title>The Global Catalogue of Microorganisms (GCM) 10K type strain sequencing project: providing services to taxonomists for standard genome sequencing and annotation.</title>
        <authorList>
            <consortium name="The Broad Institute Genomics Platform"/>
            <consortium name="The Broad Institute Genome Sequencing Center for Infectious Disease"/>
            <person name="Wu L."/>
            <person name="Ma J."/>
        </authorList>
    </citation>
    <scope>NUCLEOTIDE SEQUENCE [LARGE SCALE GENOMIC DNA]</scope>
    <source>
        <strain evidence="3">JCM 17458</strain>
    </source>
</reference>
<sequence>MRLLTFIQLGAGVMFLVSGAINLVNRSPGVGWLFTVLGLIMLAVGAVGLGPKPHTPYSDELLTAGRGVVFWKEGCTASRTLIRRFRRDPRISWVDVRRDPAGEAKLRDLTGGALATPLLLTEDRVVPNPNSEQVAAVLS</sequence>
<organism evidence="2 3">
    <name type="scientific">Brevibacterium daeguense</name>
    <dbReference type="NCBI Taxonomy" id="909936"/>
    <lineage>
        <taxon>Bacteria</taxon>
        <taxon>Bacillati</taxon>
        <taxon>Actinomycetota</taxon>
        <taxon>Actinomycetes</taxon>
        <taxon>Micrococcales</taxon>
        <taxon>Brevibacteriaceae</taxon>
        <taxon>Brevibacterium</taxon>
    </lineage>
</organism>